<comment type="caution">
    <text evidence="6">The sequence shown here is derived from an EMBL/GenBank/DDBJ whole genome shotgun (WGS) entry which is preliminary data.</text>
</comment>
<dbReference type="GO" id="GO:0006508">
    <property type="term" value="P:proteolysis"/>
    <property type="evidence" value="ECO:0007669"/>
    <property type="project" value="UniProtKB-KW"/>
</dbReference>
<dbReference type="GO" id="GO:0004197">
    <property type="term" value="F:cysteine-type endopeptidase activity"/>
    <property type="evidence" value="ECO:0007669"/>
    <property type="project" value="InterPro"/>
</dbReference>
<keyword evidence="1" id="KW-0645">Protease</keyword>
<keyword evidence="3" id="KW-0788">Thiol protease</keyword>
<reference evidence="6 7" key="1">
    <citation type="submission" date="2015-09" db="EMBL/GenBank/DDBJ databases">
        <title>Genome announcement of multiple Pseudomonas syringae strains.</title>
        <authorList>
            <person name="Thakur S."/>
            <person name="Wang P.W."/>
            <person name="Gong Y."/>
            <person name="Weir B.S."/>
            <person name="Guttman D.S."/>
        </authorList>
    </citation>
    <scope>NUCLEOTIDE SEQUENCE [LARGE SCALE GENOMIC DNA]</scope>
    <source>
        <strain evidence="6 7">ICMP4303</strain>
    </source>
</reference>
<organism evidence="6 7">
    <name type="scientific">Pseudomonas syringae pv. antirrhini</name>
    <dbReference type="NCBI Taxonomy" id="251702"/>
    <lineage>
        <taxon>Bacteria</taxon>
        <taxon>Pseudomonadati</taxon>
        <taxon>Pseudomonadota</taxon>
        <taxon>Gammaproteobacteria</taxon>
        <taxon>Pseudomonadales</taxon>
        <taxon>Pseudomonadaceae</taxon>
        <taxon>Pseudomonas</taxon>
    </lineage>
</organism>
<keyword evidence="2" id="KW-0378">Hydrolase</keyword>
<protein>
    <submittedName>
        <fullName evidence="6">Type III effector HopC1</fullName>
    </submittedName>
</protein>
<dbReference type="RefSeq" id="WP_057418668.1">
    <property type="nucleotide sequence ID" value="NZ_LJPT01000118.1"/>
</dbReference>
<dbReference type="SUPFAM" id="SSF54001">
    <property type="entry name" value="Cysteine proteinases"/>
    <property type="match status" value="1"/>
</dbReference>
<dbReference type="Pfam" id="PF03543">
    <property type="entry name" value="Peptidase_C58"/>
    <property type="match status" value="1"/>
</dbReference>
<dbReference type="NCBIfam" id="TIGR01586">
    <property type="entry name" value="yopT_cys_prot"/>
    <property type="match status" value="1"/>
</dbReference>
<evidence type="ECO:0000259" key="5">
    <source>
        <dbReference type="Pfam" id="PF03543"/>
    </source>
</evidence>
<sequence length="269" mass="28991">MTNVSGHIGKYPSLANVQAGSSASVENQMPDPAQHSDGRWKQLPTQLSSIALSRFDQGICTNNHGISQRAMCFGLSLSWINMIHAGKDHATPYASAERMRFLGSFEGVVHARTIHNFYRTEHKFLLEHSSSNPGVSTGAMAGTESLLQAAEIKGLKLRPVLEDKSNSGLPFLIACKQSGRQIVTDEAALNSLCEAIVENRKGVLVIYSEEIAHALGFSVSPDGKSATLFDPNLGEFHTHSKALADTIENISSADGLTLVGVQIFASKMR</sequence>
<evidence type="ECO:0000256" key="2">
    <source>
        <dbReference type="ARBA" id="ARBA00022801"/>
    </source>
</evidence>
<dbReference type="EMBL" id="LJPT01000118">
    <property type="protein sequence ID" value="KPW47023.1"/>
    <property type="molecule type" value="Genomic_DNA"/>
</dbReference>
<dbReference type="Gene3D" id="3.90.70.20">
    <property type="match status" value="1"/>
</dbReference>
<evidence type="ECO:0000256" key="1">
    <source>
        <dbReference type="ARBA" id="ARBA00022670"/>
    </source>
</evidence>
<feature type="domain" description="Peptidase C58 YopT-type" evidence="5">
    <location>
        <begin position="67"/>
        <end position="243"/>
    </location>
</feature>
<evidence type="ECO:0000256" key="4">
    <source>
        <dbReference type="SAM" id="MobiDB-lite"/>
    </source>
</evidence>
<evidence type="ECO:0000313" key="6">
    <source>
        <dbReference type="EMBL" id="KPW47023.1"/>
    </source>
</evidence>
<evidence type="ECO:0000256" key="3">
    <source>
        <dbReference type="ARBA" id="ARBA00022807"/>
    </source>
</evidence>
<dbReference type="AlphaFoldDB" id="A0A0P9L1F5"/>
<dbReference type="InterPro" id="IPR038765">
    <property type="entry name" value="Papain-like_cys_pep_sf"/>
</dbReference>
<dbReference type="Proteomes" id="UP000050425">
    <property type="component" value="Unassembled WGS sequence"/>
</dbReference>
<accession>A0A0P9L1F5</accession>
<feature type="region of interest" description="Disordered" evidence="4">
    <location>
        <begin position="19"/>
        <end position="39"/>
    </location>
</feature>
<evidence type="ECO:0000313" key="7">
    <source>
        <dbReference type="Proteomes" id="UP000050425"/>
    </source>
</evidence>
<name>A0A0P9L1F5_9PSED</name>
<gene>
    <name evidence="6" type="ORF">ALO88_101142</name>
</gene>
<dbReference type="PATRIC" id="fig|251702.3.peg.2638"/>
<dbReference type="InterPro" id="IPR006473">
    <property type="entry name" value="Peptidase_C58_Yopt"/>
</dbReference>
<proteinExistence type="predicted"/>